<dbReference type="AlphaFoldDB" id="A0A2V3TRH8"/>
<dbReference type="EMBL" id="QJJK01000024">
    <property type="protein sequence ID" value="PXW50680.1"/>
    <property type="molecule type" value="Genomic_DNA"/>
</dbReference>
<keyword evidence="3" id="KW-1185">Reference proteome</keyword>
<protein>
    <submittedName>
        <fullName evidence="2">Uncharacterized protein</fullName>
    </submittedName>
</protein>
<dbReference type="Proteomes" id="UP000248021">
    <property type="component" value="Unassembled WGS sequence"/>
</dbReference>
<organism evidence="2 3">
    <name type="scientific">Chelatococcus asaccharovorans</name>
    <dbReference type="NCBI Taxonomy" id="28210"/>
    <lineage>
        <taxon>Bacteria</taxon>
        <taxon>Pseudomonadati</taxon>
        <taxon>Pseudomonadota</taxon>
        <taxon>Alphaproteobacteria</taxon>
        <taxon>Hyphomicrobiales</taxon>
        <taxon>Chelatococcaceae</taxon>
        <taxon>Chelatococcus</taxon>
    </lineage>
</organism>
<proteinExistence type="predicted"/>
<evidence type="ECO:0000313" key="2">
    <source>
        <dbReference type="EMBL" id="PXW50680.1"/>
    </source>
</evidence>
<sequence length="33" mass="3713">MFDDRWQPGELSLVILLFLAAVVVAAYALWSSM</sequence>
<comment type="caution">
    <text evidence="2">The sequence shown here is derived from an EMBL/GenBank/DDBJ whole genome shotgun (WGS) entry which is preliminary data.</text>
</comment>
<keyword evidence="1" id="KW-0472">Membrane</keyword>
<feature type="transmembrane region" description="Helical" evidence="1">
    <location>
        <begin position="12"/>
        <end position="30"/>
    </location>
</feature>
<evidence type="ECO:0000313" key="3">
    <source>
        <dbReference type="Proteomes" id="UP000248021"/>
    </source>
</evidence>
<reference evidence="2 3" key="1">
    <citation type="submission" date="2018-05" db="EMBL/GenBank/DDBJ databases">
        <title>Genomic Encyclopedia of Type Strains, Phase IV (KMG-IV): sequencing the most valuable type-strain genomes for metagenomic binning, comparative biology and taxonomic classification.</title>
        <authorList>
            <person name="Goeker M."/>
        </authorList>
    </citation>
    <scope>NUCLEOTIDE SEQUENCE [LARGE SCALE GENOMIC DNA]</scope>
    <source>
        <strain evidence="2 3">DSM 6462</strain>
    </source>
</reference>
<keyword evidence="1" id="KW-1133">Transmembrane helix</keyword>
<name>A0A2V3TRH8_9HYPH</name>
<gene>
    <name evidence="2" type="ORF">C7450_1241</name>
</gene>
<evidence type="ECO:0000256" key="1">
    <source>
        <dbReference type="SAM" id="Phobius"/>
    </source>
</evidence>
<accession>A0A2V3TRH8</accession>
<keyword evidence="1" id="KW-0812">Transmembrane</keyword>